<gene>
    <name evidence="5" type="ordered locus">Deipe_4101</name>
</gene>
<dbReference type="PROSITE" id="PS00909">
    <property type="entry name" value="MR_MLE_2"/>
    <property type="match status" value="1"/>
</dbReference>
<dbReference type="OrthoDB" id="9775391at2"/>
<keyword evidence="1" id="KW-0479">Metal-binding</keyword>
<protein>
    <submittedName>
        <fullName evidence="5">Enolase superfamily enzyme related to L-alanine-DL-glutamate epimerase</fullName>
    </submittedName>
</protein>
<dbReference type="Pfam" id="PF13378">
    <property type="entry name" value="MR_MLE_C"/>
    <property type="match status" value="1"/>
</dbReference>
<geneLocation type="plasmid" evidence="5 6">
    <name>pDEIPE01</name>
</geneLocation>
<dbReference type="CDD" id="cd03325">
    <property type="entry name" value="D-galactonate_dehydratase"/>
    <property type="match status" value="1"/>
</dbReference>
<evidence type="ECO:0000256" key="1">
    <source>
        <dbReference type="ARBA" id="ARBA00022723"/>
    </source>
</evidence>
<keyword evidence="3" id="KW-0456">Lyase</keyword>
<keyword evidence="5" id="KW-0614">Plasmid</keyword>
<dbReference type="InterPro" id="IPR029017">
    <property type="entry name" value="Enolase-like_N"/>
</dbReference>
<dbReference type="GO" id="GO:0046872">
    <property type="term" value="F:metal ion binding"/>
    <property type="evidence" value="ECO:0007669"/>
    <property type="project" value="UniProtKB-KW"/>
</dbReference>
<dbReference type="Gene3D" id="3.20.20.120">
    <property type="entry name" value="Enolase-like C-terminal domain"/>
    <property type="match status" value="1"/>
</dbReference>
<keyword evidence="6" id="KW-1185">Reference proteome</keyword>
<reference evidence="6" key="1">
    <citation type="submission" date="2012-03" db="EMBL/GenBank/DDBJ databases">
        <title>Complete sequence of plasmid 1 of Deinococcus peraridilitoris DSM 19664.</title>
        <authorList>
            <person name="Lucas S."/>
            <person name="Copeland A."/>
            <person name="Lapidus A."/>
            <person name="Glavina del Rio T."/>
            <person name="Dalin E."/>
            <person name="Tice H."/>
            <person name="Bruce D."/>
            <person name="Goodwin L."/>
            <person name="Pitluck S."/>
            <person name="Peters L."/>
            <person name="Mikhailova N."/>
            <person name="Lu M."/>
            <person name="Kyrpides N."/>
            <person name="Mavromatis K."/>
            <person name="Ivanova N."/>
            <person name="Brettin T."/>
            <person name="Detter J.C."/>
            <person name="Han C."/>
            <person name="Larimer F."/>
            <person name="Land M."/>
            <person name="Hauser L."/>
            <person name="Markowitz V."/>
            <person name="Cheng J.-F."/>
            <person name="Hugenholtz P."/>
            <person name="Woyke T."/>
            <person name="Wu D."/>
            <person name="Pukall R."/>
            <person name="Steenblock K."/>
            <person name="Brambilla E."/>
            <person name="Klenk H.-P."/>
            <person name="Eisen J.A."/>
        </authorList>
    </citation>
    <scope>NUCLEOTIDE SEQUENCE [LARGE SCALE GENOMIC DNA]</scope>
    <source>
        <strain evidence="6">DSM 19664 / LMG 22246 / CIP 109416 / KR-200</strain>
        <plasmid evidence="6">Plasmid pDEIPE01</plasmid>
    </source>
</reference>
<dbReference type="SFLD" id="SFLDF00003">
    <property type="entry name" value="D-galactonate_dehydratase"/>
    <property type="match status" value="1"/>
</dbReference>
<dbReference type="GO" id="GO:0008869">
    <property type="term" value="F:galactonate dehydratase activity"/>
    <property type="evidence" value="ECO:0007669"/>
    <property type="project" value="InterPro"/>
</dbReference>
<keyword evidence="2" id="KW-0460">Magnesium</keyword>
<dbReference type="PATRIC" id="fig|937777.3.peg.4120"/>
<dbReference type="SFLD" id="SFLDS00001">
    <property type="entry name" value="Enolase"/>
    <property type="match status" value="1"/>
</dbReference>
<dbReference type="RefSeq" id="WP_015231376.1">
    <property type="nucleotide sequence ID" value="NC_019789.1"/>
</dbReference>
<dbReference type="NCBIfam" id="NF010624">
    <property type="entry name" value="PRK14017.1"/>
    <property type="match status" value="1"/>
</dbReference>
<name>L0A8T0_DEIPD</name>
<proteinExistence type="predicted"/>
<feature type="domain" description="Mandelate racemase/muconate lactonizing enzyme C-terminal" evidence="4">
    <location>
        <begin position="125"/>
        <end position="230"/>
    </location>
</feature>
<dbReference type="InterPro" id="IPR029065">
    <property type="entry name" value="Enolase_C-like"/>
</dbReference>
<dbReference type="EMBL" id="CP003383">
    <property type="protein sequence ID" value="AFZ69475.1"/>
    <property type="molecule type" value="Genomic_DNA"/>
</dbReference>
<dbReference type="SFLD" id="SFLDG00179">
    <property type="entry name" value="mandelate_racemase"/>
    <property type="match status" value="1"/>
</dbReference>
<dbReference type="AlphaFoldDB" id="L0A8T0"/>
<dbReference type="SMART" id="SM00922">
    <property type="entry name" value="MR_MLE"/>
    <property type="match status" value="1"/>
</dbReference>
<evidence type="ECO:0000259" key="4">
    <source>
        <dbReference type="SMART" id="SM00922"/>
    </source>
</evidence>
<evidence type="ECO:0000313" key="6">
    <source>
        <dbReference type="Proteomes" id="UP000010467"/>
    </source>
</evidence>
<dbReference type="InterPro" id="IPR018110">
    <property type="entry name" value="Mandel_Rmase/mucon_lact_enz_CS"/>
</dbReference>
<dbReference type="Gene3D" id="3.30.390.10">
    <property type="entry name" value="Enolase-like, N-terminal domain"/>
    <property type="match status" value="1"/>
</dbReference>
<dbReference type="Pfam" id="PF02746">
    <property type="entry name" value="MR_MLE_N"/>
    <property type="match status" value="1"/>
</dbReference>
<evidence type="ECO:0000256" key="3">
    <source>
        <dbReference type="ARBA" id="ARBA00023239"/>
    </source>
</evidence>
<dbReference type="PANTHER" id="PTHR48080:SF2">
    <property type="entry name" value="D-GALACTONATE DEHYDRATASE"/>
    <property type="match status" value="1"/>
</dbReference>
<dbReference type="InterPro" id="IPR036849">
    <property type="entry name" value="Enolase-like_C_sf"/>
</dbReference>
<dbReference type="GO" id="GO:0034194">
    <property type="term" value="P:D-galactonate catabolic process"/>
    <property type="evidence" value="ECO:0007669"/>
    <property type="project" value="InterPro"/>
</dbReference>
<dbReference type="SUPFAM" id="SSF54826">
    <property type="entry name" value="Enolase N-terminal domain-like"/>
    <property type="match status" value="1"/>
</dbReference>
<dbReference type="HOGENOM" id="CLU_030273_3_2_0"/>
<dbReference type="FunFam" id="3.30.390.10:FF:000003">
    <property type="entry name" value="D-galactonate dehydratase"/>
    <property type="match status" value="1"/>
</dbReference>
<dbReference type="Proteomes" id="UP000010467">
    <property type="component" value="Plasmid pDEIPE01"/>
</dbReference>
<dbReference type="PROSITE" id="PS00908">
    <property type="entry name" value="MR_MLE_1"/>
    <property type="match status" value="1"/>
</dbReference>
<dbReference type="GO" id="GO:0009063">
    <property type="term" value="P:amino acid catabolic process"/>
    <property type="evidence" value="ECO:0007669"/>
    <property type="project" value="InterPro"/>
</dbReference>
<evidence type="ECO:0000256" key="2">
    <source>
        <dbReference type="ARBA" id="ARBA00022842"/>
    </source>
</evidence>
<evidence type="ECO:0000313" key="5">
    <source>
        <dbReference type="EMBL" id="AFZ69475.1"/>
    </source>
</evidence>
<dbReference type="KEGG" id="dpd:Deipe_4101"/>
<accession>L0A8T0</accession>
<sequence>MKITALELFTVPPRWLFLKITTDEGLVGWGEPIVEGRAGTVKAAVEELSEYLIGQDASRIEDLWQTLYRGGFYRGGPILSSAISGIEMALWDIKGKALGVPVYELLGGAVRDRMRVYAWIGGDNPRIVVEEAKRLIDHGFTAVKMNGTERMGWIDSPSRVAEAVERVALVRETFGPEVAIGVDFHGRVHKAMAKVLARELDQFGLMFIEEPVLAENLEALRDIVQHTSTPIATGERMYTRWDFKRALQEGYVDIVQPDVAHTGGIFETRKIAAMAEAYDVAVAIHCPLGPIALAASLQVDFCTPNAFIQEQSLGIHYNQGTDLLDYLSDPGVFHYQRGYVERLKRPGLGIEVNEEKVREMAQVGHQWRNPIWRYEDGSIAEW</sequence>
<dbReference type="InterPro" id="IPR013341">
    <property type="entry name" value="Mandelate_racemase_N_dom"/>
</dbReference>
<dbReference type="SUPFAM" id="SSF51604">
    <property type="entry name" value="Enolase C-terminal domain-like"/>
    <property type="match status" value="1"/>
</dbReference>
<dbReference type="InterPro" id="IPR034593">
    <property type="entry name" value="DgoD-like"/>
</dbReference>
<dbReference type="PANTHER" id="PTHR48080">
    <property type="entry name" value="D-GALACTONATE DEHYDRATASE-RELATED"/>
    <property type="match status" value="1"/>
</dbReference>
<organism evidence="5 6">
    <name type="scientific">Deinococcus peraridilitoris (strain DSM 19664 / LMG 22246 / CIP 109416 / KR-200)</name>
    <dbReference type="NCBI Taxonomy" id="937777"/>
    <lineage>
        <taxon>Bacteria</taxon>
        <taxon>Thermotogati</taxon>
        <taxon>Deinococcota</taxon>
        <taxon>Deinococci</taxon>
        <taxon>Deinococcales</taxon>
        <taxon>Deinococcaceae</taxon>
        <taxon>Deinococcus</taxon>
    </lineage>
</organism>
<dbReference type="InterPro" id="IPR013342">
    <property type="entry name" value="Mandelate_racemase_C"/>
</dbReference>
<dbReference type="InterPro" id="IPR023592">
    <property type="entry name" value="Galactonate_deHydtase"/>
</dbReference>